<keyword evidence="1" id="KW-0812">Transmembrane</keyword>
<evidence type="ECO:0000313" key="3">
    <source>
        <dbReference type="EMBL" id="MDY8108732.1"/>
    </source>
</evidence>
<proteinExistence type="predicted"/>
<keyword evidence="4" id="KW-1185">Reference proteome</keyword>
<feature type="transmembrane region" description="Helical" evidence="1">
    <location>
        <begin position="47"/>
        <end position="65"/>
    </location>
</feature>
<feature type="transmembrane region" description="Helical" evidence="1">
    <location>
        <begin position="107"/>
        <end position="124"/>
    </location>
</feature>
<dbReference type="EMBL" id="JAXLPB010000002">
    <property type="protein sequence ID" value="MDY8108732.1"/>
    <property type="molecule type" value="Genomic_DNA"/>
</dbReference>
<evidence type="ECO:0000259" key="2">
    <source>
        <dbReference type="Pfam" id="PF07331"/>
    </source>
</evidence>
<name>A0ABU5I0T4_9HYPH</name>
<keyword evidence="1" id="KW-1133">Transmembrane helix</keyword>
<protein>
    <submittedName>
        <fullName evidence="3">Tripartite tricarboxylate transporter TctB family protein</fullName>
    </submittedName>
</protein>
<reference evidence="3 4" key="1">
    <citation type="submission" date="2023-12" db="EMBL/GenBank/DDBJ databases">
        <title>Description of Novel Strain Fulvimarina sp. 2208YS6-2-32 isolated from Uroteuthis (Photololigo) edulis.</title>
        <authorList>
            <person name="Park J.-S."/>
        </authorList>
    </citation>
    <scope>NUCLEOTIDE SEQUENCE [LARGE SCALE GENOMIC DNA]</scope>
    <source>
        <strain evidence="3 4">2208YS6-2-32</strain>
    </source>
</reference>
<feature type="domain" description="DUF1468" evidence="2">
    <location>
        <begin position="12"/>
        <end position="163"/>
    </location>
</feature>
<comment type="caution">
    <text evidence="3">The sequence shown here is derived from an EMBL/GenBank/DDBJ whole genome shotgun (WGS) entry which is preliminary data.</text>
</comment>
<evidence type="ECO:0000256" key="1">
    <source>
        <dbReference type="SAM" id="Phobius"/>
    </source>
</evidence>
<dbReference type="RefSeq" id="WP_322186205.1">
    <property type="nucleotide sequence ID" value="NZ_JAXLPB010000002.1"/>
</dbReference>
<dbReference type="InterPro" id="IPR009936">
    <property type="entry name" value="DUF1468"/>
</dbReference>
<keyword evidence="1" id="KW-0472">Membrane</keyword>
<feature type="transmembrane region" description="Helical" evidence="1">
    <location>
        <begin position="136"/>
        <end position="160"/>
    </location>
</feature>
<evidence type="ECO:0000313" key="4">
    <source>
        <dbReference type="Proteomes" id="UP001294412"/>
    </source>
</evidence>
<feature type="transmembrane region" description="Helical" evidence="1">
    <location>
        <begin position="12"/>
        <end position="35"/>
    </location>
</feature>
<sequence>MHSDGYKTADLWSGLFWIVLGGAIIANTASMPIPYNLGATFLTGPGFVPGVLGAGLMLLGVILSLRSRKANAKNPEDSEQRLSTWRPFAALVLMFVYASFLAFRQPFLPATIVFVALFVIVFNWQDRDTAARLKLLVGASVLGIATGFVVEFIFETLFYVRLP</sequence>
<feature type="transmembrane region" description="Helical" evidence="1">
    <location>
        <begin position="85"/>
        <end position="101"/>
    </location>
</feature>
<dbReference type="Proteomes" id="UP001294412">
    <property type="component" value="Unassembled WGS sequence"/>
</dbReference>
<dbReference type="Pfam" id="PF07331">
    <property type="entry name" value="TctB"/>
    <property type="match status" value="1"/>
</dbReference>
<gene>
    <name evidence="3" type="ORF">U0C82_06165</name>
</gene>
<organism evidence="3 4">
    <name type="scientific">Fulvimarina uroteuthidis</name>
    <dbReference type="NCBI Taxonomy" id="3098149"/>
    <lineage>
        <taxon>Bacteria</taxon>
        <taxon>Pseudomonadati</taxon>
        <taxon>Pseudomonadota</taxon>
        <taxon>Alphaproteobacteria</taxon>
        <taxon>Hyphomicrobiales</taxon>
        <taxon>Aurantimonadaceae</taxon>
        <taxon>Fulvimarina</taxon>
    </lineage>
</organism>
<accession>A0ABU5I0T4</accession>